<evidence type="ECO:0000313" key="1">
    <source>
        <dbReference type="EMBL" id="NEN07751.1"/>
    </source>
</evidence>
<comment type="caution">
    <text evidence="1">The sequence shown here is derived from an EMBL/GenBank/DDBJ whole genome shotgun (WGS) entry which is preliminary data.</text>
</comment>
<name>A0A6L9Y238_9MICO</name>
<proteinExistence type="predicted"/>
<organism evidence="1 2">
    <name type="scientific">Leifsonia tongyongensis</name>
    <dbReference type="NCBI Taxonomy" id="1268043"/>
    <lineage>
        <taxon>Bacteria</taxon>
        <taxon>Bacillati</taxon>
        <taxon>Actinomycetota</taxon>
        <taxon>Actinomycetes</taxon>
        <taxon>Micrococcales</taxon>
        <taxon>Microbacteriaceae</taxon>
        <taxon>Leifsonia</taxon>
    </lineage>
</organism>
<protein>
    <submittedName>
        <fullName evidence="1">Uncharacterized protein</fullName>
    </submittedName>
</protein>
<reference evidence="1 2" key="1">
    <citation type="journal article" date="2014" name="J. Microbiol.">
        <title>Diaminobutyricibacter tongyongensis gen. nov., sp. nov. and Homoserinibacter gongjuensis gen. nov., sp. nov. belong to the family Microbacteriaceae.</title>
        <authorList>
            <person name="Kim S.J."/>
            <person name="Ahn J.H."/>
            <person name="Weon H.Y."/>
            <person name="Hamada M."/>
            <person name="Suzuki K."/>
            <person name="Kwon S.W."/>
        </authorList>
    </citation>
    <scope>NUCLEOTIDE SEQUENCE [LARGE SCALE GENOMIC DNA]</scope>
    <source>
        <strain evidence="1 2">NBRC 108724</strain>
    </source>
</reference>
<dbReference type="Proteomes" id="UP000474967">
    <property type="component" value="Unassembled WGS sequence"/>
</dbReference>
<sequence>MSVWRPWDADDDEHAERLVIRDLIPDSMRAAVRAWLRNELDSGYNTDERLVTMIQSALRVNFGFPPGRVETGALVGRIEESGDKFVVRVLDLFLSEYSPVPWDGSTPEPVADIEWHFDQNMSAACVRLESGVYRIARRLPQGVEEAAHEAVATANEIAGRHLLKAWTEARSLTPDTSAVMTEGIRAVEAAAGSVLTPKDRKPSLGKIVGALRDQPEWTLVLATRDDGHPDHRLILIGMLETLAFAEQHRHSGKDPSETECLTHVQLASTLVAWFSAGSVVQKPMSV</sequence>
<dbReference type="AlphaFoldDB" id="A0A6L9Y238"/>
<accession>A0A6L9Y238</accession>
<dbReference type="RefSeq" id="WP_163291242.1">
    <property type="nucleotide sequence ID" value="NZ_JAAGWY010000005.1"/>
</dbReference>
<evidence type="ECO:0000313" key="2">
    <source>
        <dbReference type="Proteomes" id="UP000474967"/>
    </source>
</evidence>
<gene>
    <name evidence="1" type="ORF">G3T36_17990</name>
</gene>
<dbReference type="EMBL" id="JAAGWY010000005">
    <property type="protein sequence ID" value="NEN07751.1"/>
    <property type="molecule type" value="Genomic_DNA"/>
</dbReference>
<keyword evidence="2" id="KW-1185">Reference proteome</keyword>